<evidence type="ECO:0000256" key="2">
    <source>
        <dbReference type="ARBA" id="ARBA00004922"/>
    </source>
</evidence>
<keyword evidence="7" id="KW-1185">Reference proteome</keyword>
<dbReference type="PANTHER" id="PTHR10291:SF24">
    <property type="entry name" value="ALKYL TRANSFERASE"/>
    <property type="match status" value="1"/>
</dbReference>
<dbReference type="Pfam" id="PF01255">
    <property type="entry name" value="Prenyltransf"/>
    <property type="match status" value="1"/>
</dbReference>
<name>A0ABR2PZ36_9ROSI</name>
<evidence type="ECO:0000256" key="4">
    <source>
        <dbReference type="ARBA" id="ARBA00022679"/>
    </source>
</evidence>
<evidence type="ECO:0000256" key="1">
    <source>
        <dbReference type="ARBA" id="ARBA00002674"/>
    </source>
</evidence>
<comment type="function">
    <text evidence="1">Catalyzes cis-prenyl chain elongation to produce the polyprenyl backbone of dolichol, a glycosyl carrier-lipid required for the biosynthesis of several classes of glycoprotein.</text>
</comment>
<dbReference type="InterPro" id="IPR036424">
    <property type="entry name" value="UPP_synth-like_sf"/>
</dbReference>
<dbReference type="Gene3D" id="3.40.1180.10">
    <property type="entry name" value="Decaprenyl diphosphate synthase-like"/>
    <property type="match status" value="1"/>
</dbReference>
<dbReference type="InterPro" id="IPR018520">
    <property type="entry name" value="UPP_synth-like_CS"/>
</dbReference>
<dbReference type="EC" id="2.5.1.-" evidence="5"/>
<dbReference type="PANTHER" id="PTHR10291">
    <property type="entry name" value="DEHYDRODOLICHYL DIPHOSPHATE SYNTHASE FAMILY MEMBER"/>
    <property type="match status" value="1"/>
</dbReference>
<organism evidence="6 7">
    <name type="scientific">Hibiscus sabdariffa</name>
    <name type="common">roselle</name>
    <dbReference type="NCBI Taxonomy" id="183260"/>
    <lineage>
        <taxon>Eukaryota</taxon>
        <taxon>Viridiplantae</taxon>
        <taxon>Streptophyta</taxon>
        <taxon>Embryophyta</taxon>
        <taxon>Tracheophyta</taxon>
        <taxon>Spermatophyta</taxon>
        <taxon>Magnoliopsida</taxon>
        <taxon>eudicotyledons</taxon>
        <taxon>Gunneridae</taxon>
        <taxon>Pentapetalae</taxon>
        <taxon>rosids</taxon>
        <taxon>malvids</taxon>
        <taxon>Malvales</taxon>
        <taxon>Malvaceae</taxon>
        <taxon>Malvoideae</taxon>
        <taxon>Hibiscus</taxon>
    </lineage>
</organism>
<proteinExistence type="inferred from homology"/>
<dbReference type="Proteomes" id="UP001396334">
    <property type="component" value="Unassembled WGS sequence"/>
</dbReference>
<dbReference type="PROSITE" id="PS01066">
    <property type="entry name" value="UPP_SYNTHASE"/>
    <property type="match status" value="1"/>
</dbReference>
<keyword evidence="4 5" id="KW-0808">Transferase</keyword>
<evidence type="ECO:0000256" key="5">
    <source>
        <dbReference type="RuleBase" id="RU363018"/>
    </source>
</evidence>
<accession>A0ABR2PZ36</accession>
<sequence>MSFLRNKTGMLINEDVLGHLFSGWTSILRKWAFRVLRVGPIPRHIAIIMDGNRRYAKRKRLQEGTGHDAGAMALLYLLVYCYELGIKYVTVYAFSIDNFKRNPEEVQKIMDLMMESVFLLSRLSKIYSLRVHFAGNLQLLSADLRKAAKKLMENTASNSNLVLTICVSYTCSDEILHAVEESCKEKTKIVGCDDDGQGTHRVIKLVDIEKHMYMAIAPDPDIIIRTGGEWRLSNFLLWQSCCCHLSSIFTVWPEFGVLHLVWVVLDFQHKYTYFARKKNAIVDLGNG</sequence>
<comment type="similarity">
    <text evidence="3 5">Belongs to the UPP synthase family.</text>
</comment>
<protein>
    <recommendedName>
        <fullName evidence="5">Alkyl transferase</fullName>
        <ecNumber evidence="5">2.5.1.-</ecNumber>
    </recommendedName>
</protein>
<dbReference type="SUPFAM" id="SSF64005">
    <property type="entry name" value="Undecaprenyl diphosphate synthase"/>
    <property type="match status" value="1"/>
</dbReference>
<comment type="pathway">
    <text evidence="2">Protein modification; protein glycosylation.</text>
</comment>
<gene>
    <name evidence="6" type="ORF">V6N11_033545</name>
</gene>
<evidence type="ECO:0000256" key="3">
    <source>
        <dbReference type="ARBA" id="ARBA00005432"/>
    </source>
</evidence>
<dbReference type="HAMAP" id="MF_01139">
    <property type="entry name" value="ISPT"/>
    <property type="match status" value="1"/>
</dbReference>
<dbReference type="InterPro" id="IPR001441">
    <property type="entry name" value="UPP_synth-like"/>
</dbReference>
<evidence type="ECO:0000313" key="6">
    <source>
        <dbReference type="EMBL" id="KAK8993450.1"/>
    </source>
</evidence>
<dbReference type="NCBIfam" id="TIGR00055">
    <property type="entry name" value="uppS"/>
    <property type="match status" value="1"/>
</dbReference>
<dbReference type="CDD" id="cd00475">
    <property type="entry name" value="Cis_IPPS"/>
    <property type="match status" value="1"/>
</dbReference>
<evidence type="ECO:0000313" key="7">
    <source>
        <dbReference type="Proteomes" id="UP001396334"/>
    </source>
</evidence>
<dbReference type="EMBL" id="JBBPBN010000049">
    <property type="protein sequence ID" value="KAK8993450.1"/>
    <property type="molecule type" value="Genomic_DNA"/>
</dbReference>
<comment type="caution">
    <text evidence="6">The sequence shown here is derived from an EMBL/GenBank/DDBJ whole genome shotgun (WGS) entry which is preliminary data.</text>
</comment>
<reference evidence="6 7" key="1">
    <citation type="journal article" date="2024" name="G3 (Bethesda)">
        <title>Genome assembly of Hibiscus sabdariffa L. provides insights into metabolisms of medicinal natural products.</title>
        <authorList>
            <person name="Kim T."/>
        </authorList>
    </citation>
    <scope>NUCLEOTIDE SEQUENCE [LARGE SCALE GENOMIC DNA]</scope>
    <source>
        <strain evidence="6">TK-2024</strain>
        <tissue evidence="6">Old leaves</tissue>
    </source>
</reference>